<protein>
    <submittedName>
        <fullName evidence="1">Uncharacterized protein</fullName>
    </submittedName>
</protein>
<accession>A0A821LG94</accession>
<evidence type="ECO:0000313" key="1">
    <source>
        <dbReference type="EMBL" id="CAF4750491.1"/>
    </source>
</evidence>
<comment type="caution">
    <text evidence="1">The sequence shown here is derived from an EMBL/GenBank/DDBJ whole genome shotgun (WGS) entry which is preliminary data.</text>
</comment>
<feature type="non-terminal residue" evidence="1">
    <location>
        <position position="1"/>
    </location>
</feature>
<organism evidence="1 2">
    <name type="scientific">Rotaria magnacalcarata</name>
    <dbReference type="NCBI Taxonomy" id="392030"/>
    <lineage>
        <taxon>Eukaryota</taxon>
        <taxon>Metazoa</taxon>
        <taxon>Spiralia</taxon>
        <taxon>Gnathifera</taxon>
        <taxon>Rotifera</taxon>
        <taxon>Eurotatoria</taxon>
        <taxon>Bdelloidea</taxon>
        <taxon>Philodinida</taxon>
        <taxon>Philodinidae</taxon>
        <taxon>Rotaria</taxon>
    </lineage>
</organism>
<dbReference type="Proteomes" id="UP000663866">
    <property type="component" value="Unassembled WGS sequence"/>
</dbReference>
<dbReference type="AlphaFoldDB" id="A0A821LG94"/>
<name>A0A821LG94_9BILA</name>
<reference evidence="1" key="1">
    <citation type="submission" date="2021-02" db="EMBL/GenBank/DDBJ databases">
        <authorList>
            <person name="Nowell W R."/>
        </authorList>
    </citation>
    <scope>NUCLEOTIDE SEQUENCE</scope>
</reference>
<proteinExistence type="predicted"/>
<keyword evidence="2" id="KW-1185">Reference proteome</keyword>
<feature type="non-terminal residue" evidence="1">
    <location>
        <position position="80"/>
    </location>
</feature>
<gene>
    <name evidence="1" type="ORF">OVN521_LOCUS50136</name>
</gene>
<dbReference type="EMBL" id="CAJOBG010113742">
    <property type="protein sequence ID" value="CAF4750491.1"/>
    <property type="molecule type" value="Genomic_DNA"/>
</dbReference>
<evidence type="ECO:0000313" key="2">
    <source>
        <dbReference type="Proteomes" id="UP000663866"/>
    </source>
</evidence>
<sequence>NYLDDLLRPTIEDILKQSVVDQDFDFIQCLRHHQCSSKLKPTTLLVRIKIQNFFSLFQHQSVVDRIGYLLAKHRQNQPIN</sequence>